<dbReference type="Pfam" id="PF07331">
    <property type="entry name" value="TctB"/>
    <property type="match status" value="1"/>
</dbReference>
<feature type="transmembrane region" description="Helical" evidence="1">
    <location>
        <begin position="134"/>
        <end position="151"/>
    </location>
</feature>
<keyword evidence="1" id="KW-1133">Transmembrane helix</keyword>
<dbReference type="Proteomes" id="UP000233597">
    <property type="component" value="Unassembled WGS sequence"/>
</dbReference>
<evidence type="ECO:0000256" key="1">
    <source>
        <dbReference type="SAM" id="Phobius"/>
    </source>
</evidence>
<dbReference type="OrthoDB" id="6163080at2"/>
<evidence type="ECO:0000313" key="3">
    <source>
        <dbReference type="EMBL" id="AUG51297.1"/>
    </source>
</evidence>
<feature type="transmembrane region" description="Helical" evidence="1">
    <location>
        <begin position="110"/>
        <end position="127"/>
    </location>
</feature>
<keyword evidence="5" id="KW-1185">Reference proteome</keyword>
<dbReference type="EMBL" id="NWTK01000008">
    <property type="protein sequence ID" value="PKR53646.1"/>
    <property type="molecule type" value="Genomic_DNA"/>
</dbReference>
<keyword evidence="1" id="KW-0472">Membrane</keyword>
<dbReference type="EMBL" id="CP024199">
    <property type="protein sequence ID" value="AUG51297.1"/>
    <property type="molecule type" value="Genomic_DNA"/>
</dbReference>
<dbReference type="Proteomes" id="UP000233458">
    <property type="component" value="Chromosome"/>
</dbReference>
<dbReference type="RefSeq" id="WP_101267565.1">
    <property type="nucleotide sequence ID" value="NZ_CP024199.1"/>
</dbReference>
<protein>
    <recommendedName>
        <fullName evidence="2">DUF1468 domain-containing protein</fullName>
    </recommendedName>
</protein>
<dbReference type="AlphaFoldDB" id="A0A2N3KT18"/>
<proteinExistence type="predicted"/>
<dbReference type="InterPro" id="IPR009936">
    <property type="entry name" value="DUF1468"/>
</dbReference>
<dbReference type="KEGG" id="thac:CSC3H3_00110"/>
<evidence type="ECO:0000313" key="6">
    <source>
        <dbReference type="Proteomes" id="UP000233597"/>
    </source>
</evidence>
<evidence type="ECO:0000259" key="2">
    <source>
        <dbReference type="Pfam" id="PF07331"/>
    </source>
</evidence>
<sequence>MTPNRDFYTGLVATAFFAIVLFVLIPVYVRVPSFIPGFAPPPDMWPRIIAWVGLVMGVLALALAVPKMRRSTGEKVETVGAYLRANRIFTYRFVWMIVGFAVFVYLMPKIGFLTATMALLAFLFIMTGDFSKRAWMIGLTILFPIFLYVIFTEITHTPFPHGKWFSLARLLHLI</sequence>
<reference evidence="3 5" key="2">
    <citation type="submission" date="2017-10" db="EMBL/GenBank/DDBJ databases">
        <title>Biodiversity and function of Thalassospira species in the particle-attached aromatic-hydrocarbon-degrading consortia from the surface seawater of the China South Sea.</title>
        <authorList>
            <person name="Dong C."/>
            <person name="Liu R."/>
            <person name="Shao Z."/>
        </authorList>
    </citation>
    <scope>NUCLEOTIDE SEQUENCE [LARGE SCALE GENOMIC DNA]</scope>
    <source>
        <strain evidence="3 5">CSC3H3</strain>
    </source>
</reference>
<accession>A0A2N3KT18</accession>
<evidence type="ECO:0000313" key="4">
    <source>
        <dbReference type="EMBL" id="PKR53646.1"/>
    </source>
</evidence>
<organism evidence="4 6">
    <name type="scientific">Thalassospira marina</name>
    <dbReference type="NCBI Taxonomy" id="2048283"/>
    <lineage>
        <taxon>Bacteria</taxon>
        <taxon>Pseudomonadati</taxon>
        <taxon>Pseudomonadota</taxon>
        <taxon>Alphaproteobacteria</taxon>
        <taxon>Rhodospirillales</taxon>
        <taxon>Thalassospiraceae</taxon>
        <taxon>Thalassospira</taxon>
    </lineage>
</organism>
<feature type="domain" description="DUF1468" evidence="2">
    <location>
        <begin position="17"/>
        <end position="160"/>
    </location>
</feature>
<keyword evidence="1" id="KW-0812">Transmembrane</keyword>
<gene>
    <name evidence="4" type="ORF">COO20_14045</name>
    <name evidence="3" type="ORF">CSC3H3_00110</name>
</gene>
<feature type="transmembrane region" description="Helical" evidence="1">
    <location>
        <begin position="85"/>
        <end position="104"/>
    </location>
</feature>
<evidence type="ECO:0000313" key="5">
    <source>
        <dbReference type="Proteomes" id="UP000233458"/>
    </source>
</evidence>
<name>A0A2N3KT18_9PROT</name>
<feature type="transmembrane region" description="Helical" evidence="1">
    <location>
        <begin position="48"/>
        <end position="65"/>
    </location>
</feature>
<feature type="transmembrane region" description="Helical" evidence="1">
    <location>
        <begin position="7"/>
        <end position="28"/>
    </location>
</feature>
<reference evidence="4 6" key="1">
    <citation type="submission" date="2017-09" db="EMBL/GenBank/DDBJ databases">
        <title>Biodiversity and function of Thalassospira species in the particle-attached aromatic-hydrocarbon-degrading consortia from the surface seawater of the South China Sea.</title>
        <authorList>
            <person name="Dong C."/>
            <person name="Liu R."/>
            <person name="Shao Z."/>
        </authorList>
    </citation>
    <scope>NUCLEOTIDE SEQUENCE [LARGE SCALE GENOMIC DNA]</scope>
    <source>
        <strain evidence="4 6">CSC1P2</strain>
    </source>
</reference>